<gene>
    <name evidence="2" type="ORF">ENI35_04655</name>
</gene>
<dbReference type="PANTHER" id="PTHR22674:SF6">
    <property type="entry name" value="NTPASE KAP FAMILY P-LOOP DOMAIN-CONTAINING PROTEIN 1"/>
    <property type="match status" value="1"/>
</dbReference>
<dbReference type="EMBL" id="DRIH01000160">
    <property type="protein sequence ID" value="HEC68083.1"/>
    <property type="molecule type" value="Genomic_DNA"/>
</dbReference>
<feature type="domain" description="KAP NTPase" evidence="1">
    <location>
        <begin position="25"/>
        <end position="292"/>
    </location>
</feature>
<evidence type="ECO:0000313" key="2">
    <source>
        <dbReference type="EMBL" id="HEC68083.1"/>
    </source>
</evidence>
<dbReference type="AlphaFoldDB" id="A0A7C1VPH4"/>
<dbReference type="InterPro" id="IPR027417">
    <property type="entry name" value="P-loop_NTPase"/>
</dbReference>
<reference evidence="2" key="1">
    <citation type="journal article" date="2020" name="mSystems">
        <title>Genome- and Community-Level Interaction Insights into Carbon Utilization and Element Cycling Functions of Hydrothermarchaeota in Hydrothermal Sediment.</title>
        <authorList>
            <person name="Zhou Z."/>
            <person name="Liu Y."/>
            <person name="Xu W."/>
            <person name="Pan J."/>
            <person name="Luo Z.H."/>
            <person name="Li M."/>
        </authorList>
    </citation>
    <scope>NUCLEOTIDE SEQUENCE [LARGE SCALE GENOMIC DNA]</scope>
    <source>
        <strain evidence="2">HyVt-389</strain>
    </source>
</reference>
<name>A0A7C1VPH4_DESA2</name>
<dbReference type="SUPFAM" id="SSF52540">
    <property type="entry name" value="P-loop containing nucleoside triphosphate hydrolases"/>
    <property type="match status" value="1"/>
</dbReference>
<dbReference type="Proteomes" id="UP000885738">
    <property type="component" value="Unassembled WGS sequence"/>
</dbReference>
<dbReference type="InterPro" id="IPR011646">
    <property type="entry name" value="KAP_P-loop"/>
</dbReference>
<organism evidence="2">
    <name type="scientific">Desulfofervidus auxilii</name>
    <dbReference type="NCBI Taxonomy" id="1621989"/>
    <lineage>
        <taxon>Bacteria</taxon>
        <taxon>Pseudomonadati</taxon>
        <taxon>Thermodesulfobacteriota</taxon>
        <taxon>Candidatus Desulfofervidia</taxon>
        <taxon>Candidatus Desulfofervidales</taxon>
        <taxon>Candidatus Desulfofervidaceae</taxon>
        <taxon>Candidatus Desulfofervidus</taxon>
    </lineage>
</organism>
<comment type="caution">
    <text evidence="2">The sequence shown here is derived from an EMBL/GenBank/DDBJ whole genome shotgun (WGS) entry which is preliminary data.</text>
</comment>
<proteinExistence type="predicted"/>
<evidence type="ECO:0000259" key="1">
    <source>
        <dbReference type="Pfam" id="PF07693"/>
    </source>
</evidence>
<accession>A0A7C1VPH4</accession>
<sequence>MRKMNPSPISTDKPLTNPEDDKLGYNSFAQHIAQTVCNVPRSECFVLAIYGPWGSGKTTLLNFIQHYLGKEIEKSLIINFNPWWFSGRGDLLYQFFNQVSISFGKEEKFKAVAHWISKLAKETLPKPLSGVLGLIFEHLATEKSIHDIREEIWRYLTKLRSQVVIIIDDVDRLVPEEIRDLFMVIKAVADFPNTIYLLAFDEEAVAKALEKTGIPDGKKYLEKIVQVPLVLPLPEKTALQDYFFGQIKWVLGNEFLDEIYQEEIKDCISKFLKTMRDVKRLVNALKVTYPLVKGEVNPMDFIAIETLRIFSSTAYDVVRLNPVMFTGTSDTYTENRLEIDIKEVKEFHEKWLEKLPVTERDIVKNLLISIFPKLEIAFKGAGGYGSDAEWRRQSRICSEDIFPRYFRLALPKGDISNYEIRATLELAKDSKAFAQKLLQFCREYPPRISVFFERMKDYIQEIPEDRVYNILQTLFDIGDEILNVGHHIRWKLIEKIILPLLRRLNSQKERFTVLKNLFSDGHSISIIIRTIVPLGREYGRYGANSPDIKPPEKCVISEEDLEKLEKITLERIKKASQDGSLLKAPSLGFILQYWQDLERNKIVKSWCSKVIKSDEGLVDFLVGFFDKDYERNEMAFKLSELKLFVNPSEIIDRCKNLLASPPEWLKNLRKVAIGAFVKRVELEE</sequence>
<dbReference type="Pfam" id="PF07693">
    <property type="entry name" value="KAP_NTPase"/>
    <property type="match status" value="1"/>
</dbReference>
<dbReference type="InterPro" id="IPR052754">
    <property type="entry name" value="NTPase_KAP_P-loop"/>
</dbReference>
<protein>
    <submittedName>
        <fullName evidence="2">NTPase KAP</fullName>
    </submittedName>
</protein>
<dbReference type="Gene3D" id="3.40.50.300">
    <property type="entry name" value="P-loop containing nucleotide triphosphate hydrolases"/>
    <property type="match status" value="1"/>
</dbReference>
<dbReference type="PANTHER" id="PTHR22674">
    <property type="entry name" value="NTPASE, KAP FAMILY P-LOOP DOMAIN-CONTAINING 1"/>
    <property type="match status" value="1"/>
</dbReference>